<dbReference type="Gene3D" id="1.25.10.10">
    <property type="entry name" value="Leucine-rich Repeat Variant"/>
    <property type="match status" value="1"/>
</dbReference>
<name>A0ABY8U4Q5_TETOB</name>
<dbReference type="InterPro" id="IPR036322">
    <property type="entry name" value="WD40_repeat_dom_sf"/>
</dbReference>
<dbReference type="InterPro" id="IPR001680">
    <property type="entry name" value="WD40_rpt"/>
</dbReference>
<keyword evidence="2" id="KW-0677">Repeat</keyword>
<dbReference type="InterPro" id="IPR015943">
    <property type="entry name" value="WD40/YVTN_repeat-like_dom_sf"/>
</dbReference>
<dbReference type="SMART" id="SM00320">
    <property type="entry name" value="WD40"/>
    <property type="match status" value="4"/>
</dbReference>
<dbReference type="Gene3D" id="2.130.10.10">
    <property type="entry name" value="YVTN repeat-like/Quinoprotein amine dehydrogenase"/>
    <property type="match status" value="1"/>
</dbReference>
<evidence type="ECO:0000313" key="5">
    <source>
        <dbReference type="EMBL" id="WIA16364.1"/>
    </source>
</evidence>
<dbReference type="InterPro" id="IPR016024">
    <property type="entry name" value="ARM-type_fold"/>
</dbReference>
<protein>
    <recommendedName>
        <fullName evidence="4">RAP domain-containing protein</fullName>
    </recommendedName>
</protein>
<evidence type="ECO:0000256" key="2">
    <source>
        <dbReference type="ARBA" id="ARBA00022737"/>
    </source>
</evidence>
<dbReference type="InterPro" id="IPR013584">
    <property type="entry name" value="RAP"/>
</dbReference>
<feature type="region of interest" description="Disordered" evidence="3">
    <location>
        <begin position="620"/>
        <end position="646"/>
    </location>
</feature>
<dbReference type="SUPFAM" id="SSF48371">
    <property type="entry name" value="ARM repeat"/>
    <property type="match status" value="1"/>
</dbReference>
<evidence type="ECO:0000259" key="4">
    <source>
        <dbReference type="SMART" id="SM00952"/>
    </source>
</evidence>
<feature type="compositionally biased region" description="Low complexity" evidence="3">
    <location>
        <begin position="15"/>
        <end position="32"/>
    </location>
</feature>
<dbReference type="InterPro" id="IPR045151">
    <property type="entry name" value="DCAF8"/>
</dbReference>
<proteinExistence type="predicted"/>
<sequence length="748" mass="81297">MNMDQSKAGAQGSEQQQQQQQQRQQQQQQQQQNWRDDQPKPFAGDEGSSSSSSSSSSSRGALLQQLLAAVPSSTWQEANPQEISNTVWAAGVLGQKLPAAQLQALLSNLLAKLPEAKPQHISNCTWAVASMGQQVPHAQLQQLVAAVVDGRQGSNARAAAVALWSAAKMGARLQQQQVDALVEQVVPAADLEGGSDSSPQAVSNTLWAVATMKHPLNREQLQRLLTAHVQELPQPESNPQCISNTLWAAATLKADVPTDALEAIFDTLAARLLSAEPQALSNALWAAASLHPPFLPRQLLKDPAAVKFIVEVLLPGMKIQELSNCAGVFDRLAVEDHVQLFQLHMWLTDCRQAGLKGMLSQQQLGKCREAWLQLMEQRTQTSRLQENVYKAVQQLPWLQEVALEWRTADGLLSADIYATAASPANILQQQQQQQQHQVVIEVDGPWHFRRPDQALTGTTRFRNRALAARGLVVVSLPWWKWRSLDTWQDKVEWLEQMVQTALAAALELAVGTDTCQLSIYNADKGKFTHTFDPGHIEGVACAEFLPGTGGKLLVTAGPARDIRVVDLERQAVRPYSSHAATIRTILPLSGAVFASGAEDGTICCFDSRIRGCSDDSSQASSSSLLVDQRHEAVGRPGGKPSVQSMSRDPLNTQYIATGGGDSLVRVYDVRMMRQPGSAALGYSRSRPPPWCYCLAPAHMRDGNAAARSLRPSSIASVAFDHTGQRLLASYTGKDVYSFDAGVHCVAGG</sequence>
<keyword evidence="6" id="KW-1185">Reference proteome</keyword>
<dbReference type="EMBL" id="CP126214">
    <property type="protein sequence ID" value="WIA16364.1"/>
    <property type="molecule type" value="Genomic_DNA"/>
</dbReference>
<evidence type="ECO:0000256" key="1">
    <source>
        <dbReference type="ARBA" id="ARBA00022574"/>
    </source>
</evidence>
<feature type="region of interest" description="Disordered" evidence="3">
    <location>
        <begin position="1"/>
        <end position="58"/>
    </location>
</feature>
<dbReference type="Pfam" id="PF08373">
    <property type="entry name" value="RAP"/>
    <property type="match status" value="1"/>
</dbReference>
<feature type="compositionally biased region" description="Low complexity" evidence="3">
    <location>
        <begin position="48"/>
        <end position="58"/>
    </location>
</feature>
<dbReference type="InterPro" id="IPR011989">
    <property type="entry name" value="ARM-like"/>
</dbReference>
<keyword evidence="1" id="KW-0853">WD repeat</keyword>
<feature type="domain" description="RAP" evidence="4">
    <location>
        <begin position="440"/>
        <end position="497"/>
    </location>
</feature>
<reference evidence="5 6" key="1">
    <citation type="submission" date="2023-05" db="EMBL/GenBank/DDBJ databases">
        <title>A 100% complete, gapless, phased diploid assembly of the Scenedesmus obliquus UTEX 3031 genome.</title>
        <authorList>
            <person name="Biondi T.C."/>
            <person name="Hanschen E.R."/>
            <person name="Kwon T."/>
            <person name="Eng W."/>
            <person name="Kruse C.P.S."/>
            <person name="Koehler S.I."/>
            <person name="Kunde Y."/>
            <person name="Gleasner C.D."/>
            <person name="You Mak K.T."/>
            <person name="Polle J."/>
            <person name="Hovde B.T."/>
            <person name="Starkenburg S.R."/>
        </authorList>
    </citation>
    <scope>NUCLEOTIDE SEQUENCE [LARGE SCALE GENOMIC DNA]</scope>
    <source>
        <strain evidence="5 6">DOE0152z</strain>
    </source>
</reference>
<dbReference type="SUPFAM" id="SSF50978">
    <property type="entry name" value="WD40 repeat-like"/>
    <property type="match status" value="1"/>
</dbReference>
<dbReference type="PANTHER" id="PTHR15574">
    <property type="entry name" value="WD REPEAT DOMAIN-CONTAINING FAMILY"/>
    <property type="match status" value="1"/>
</dbReference>
<organism evidence="5 6">
    <name type="scientific">Tetradesmus obliquus</name>
    <name type="common">Green alga</name>
    <name type="synonym">Acutodesmus obliquus</name>
    <dbReference type="NCBI Taxonomy" id="3088"/>
    <lineage>
        <taxon>Eukaryota</taxon>
        <taxon>Viridiplantae</taxon>
        <taxon>Chlorophyta</taxon>
        <taxon>core chlorophytes</taxon>
        <taxon>Chlorophyceae</taxon>
        <taxon>CS clade</taxon>
        <taxon>Sphaeropleales</taxon>
        <taxon>Scenedesmaceae</taxon>
        <taxon>Tetradesmus</taxon>
    </lineage>
</organism>
<accession>A0ABY8U4Q5</accession>
<dbReference type="SMART" id="SM00952">
    <property type="entry name" value="RAP"/>
    <property type="match status" value="1"/>
</dbReference>
<gene>
    <name evidence="5" type="ORF">OEZ85_013061</name>
</gene>
<evidence type="ECO:0000313" key="6">
    <source>
        <dbReference type="Proteomes" id="UP001244341"/>
    </source>
</evidence>
<dbReference type="PANTHER" id="PTHR15574:SF40">
    <property type="entry name" value="WD AND TETRATRICOPEPTIDE REPEATS PROTEIN 1"/>
    <property type="match status" value="1"/>
</dbReference>
<dbReference type="Proteomes" id="UP001244341">
    <property type="component" value="Chromosome 7b"/>
</dbReference>
<evidence type="ECO:0000256" key="3">
    <source>
        <dbReference type="SAM" id="MobiDB-lite"/>
    </source>
</evidence>